<feature type="transmembrane region" description="Helical" evidence="7">
    <location>
        <begin position="51"/>
        <end position="68"/>
    </location>
</feature>
<feature type="transmembrane region" description="Helical" evidence="7">
    <location>
        <begin position="165"/>
        <end position="182"/>
    </location>
</feature>
<dbReference type="PANTHER" id="PTHR43124">
    <property type="entry name" value="PURINE EFFLUX PUMP PBUE"/>
    <property type="match status" value="1"/>
</dbReference>
<feature type="transmembrane region" description="Helical" evidence="7">
    <location>
        <begin position="245"/>
        <end position="266"/>
    </location>
</feature>
<dbReference type="PATRIC" id="fig|1423813.3.peg.220"/>
<organism evidence="10 11">
    <name type="scientific">Paucilactobacillus vaccinostercus DSM 20634</name>
    <dbReference type="NCBI Taxonomy" id="1423813"/>
    <lineage>
        <taxon>Bacteria</taxon>
        <taxon>Bacillati</taxon>
        <taxon>Bacillota</taxon>
        <taxon>Bacilli</taxon>
        <taxon>Lactobacillales</taxon>
        <taxon>Lactobacillaceae</taxon>
        <taxon>Paucilactobacillus</taxon>
    </lineage>
</organism>
<dbReference type="OrthoDB" id="1650550at2"/>
<dbReference type="Proteomes" id="UP000051733">
    <property type="component" value="Unassembled WGS sequence"/>
</dbReference>
<dbReference type="Gene3D" id="1.20.1250.20">
    <property type="entry name" value="MFS general substrate transporter like domains"/>
    <property type="match status" value="1"/>
</dbReference>
<name>A0A0R2A0W5_9LACO</name>
<feature type="transmembrane region" description="Helical" evidence="7">
    <location>
        <begin position="365"/>
        <end position="387"/>
    </location>
</feature>
<feature type="transmembrane region" description="Helical" evidence="7">
    <location>
        <begin position="75"/>
        <end position="98"/>
    </location>
</feature>
<dbReference type="PROSITE" id="PS50850">
    <property type="entry name" value="MFS"/>
    <property type="match status" value="1"/>
</dbReference>
<feature type="chain" id="PRO_5006414674" evidence="8">
    <location>
        <begin position="28"/>
        <end position="394"/>
    </location>
</feature>
<evidence type="ECO:0000256" key="8">
    <source>
        <dbReference type="SAM" id="SignalP"/>
    </source>
</evidence>
<dbReference type="AlphaFoldDB" id="A0A0R2A0W5"/>
<feature type="transmembrane region" description="Helical" evidence="7">
    <location>
        <begin position="104"/>
        <end position="126"/>
    </location>
</feature>
<dbReference type="Pfam" id="PF07690">
    <property type="entry name" value="MFS_1"/>
    <property type="match status" value="1"/>
</dbReference>
<evidence type="ECO:0000256" key="5">
    <source>
        <dbReference type="ARBA" id="ARBA00022989"/>
    </source>
</evidence>
<gene>
    <name evidence="10" type="ORF">FC26_GL000210</name>
</gene>
<evidence type="ECO:0000256" key="6">
    <source>
        <dbReference type="ARBA" id="ARBA00023136"/>
    </source>
</evidence>
<keyword evidence="11" id="KW-1185">Reference proteome</keyword>
<keyword evidence="4 7" id="KW-0812">Transmembrane</keyword>
<dbReference type="InterPro" id="IPR020846">
    <property type="entry name" value="MFS_dom"/>
</dbReference>
<keyword evidence="8" id="KW-0732">Signal</keyword>
<feature type="signal peptide" evidence="8">
    <location>
        <begin position="1"/>
        <end position="27"/>
    </location>
</feature>
<comment type="caution">
    <text evidence="10">The sequence shown here is derived from an EMBL/GenBank/DDBJ whole genome shotgun (WGS) entry which is preliminary data.</text>
</comment>
<reference evidence="10 11" key="1">
    <citation type="journal article" date="2015" name="Genome Announc.">
        <title>Expanding the biotechnology potential of lactobacilli through comparative genomics of 213 strains and associated genera.</title>
        <authorList>
            <person name="Sun Z."/>
            <person name="Harris H.M."/>
            <person name="McCann A."/>
            <person name="Guo C."/>
            <person name="Argimon S."/>
            <person name="Zhang W."/>
            <person name="Yang X."/>
            <person name="Jeffery I.B."/>
            <person name="Cooney J.C."/>
            <person name="Kagawa T.F."/>
            <person name="Liu W."/>
            <person name="Song Y."/>
            <person name="Salvetti E."/>
            <person name="Wrobel A."/>
            <person name="Rasinkangas P."/>
            <person name="Parkhill J."/>
            <person name="Rea M.C."/>
            <person name="O'Sullivan O."/>
            <person name="Ritari J."/>
            <person name="Douillard F.P."/>
            <person name="Paul Ross R."/>
            <person name="Yang R."/>
            <person name="Briner A.E."/>
            <person name="Felis G.E."/>
            <person name="de Vos W.M."/>
            <person name="Barrangou R."/>
            <person name="Klaenhammer T.R."/>
            <person name="Caufield P.W."/>
            <person name="Cui Y."/>
            <person name="Zhang H."/>
            <person name="O'Toole P.W."/>
        </authorList>
    </citation>
    <scope>NUCLEOTIDE SEQUENCE [LARGE SCALE GENOMIC DNA]</scope>
    <source>
        <strain evidence="10 11">DSM 20634</strain>
    </source>
</reference>
<dbReference type="InterPro" id="IPR050189">
    <property type="entry name" value="MFS_Efflux_Transporters"/>
</dbReference>
<dbReference type="GO" id="GO:0022857">
    <property type="term" value="F:transmembrane transporter activity"/>
    <property type="evidence" value="ECO:0007669"/>
    <property type="project" value="InterPro"/>
</dbReference>
<evidence type="ECO:0000256" key="7">
    <source>
        <dbReference type="SAM" id="Phobius"/>
    </source>
</evidence>
<keyword evidence="2" id="KW-0813">Transport</keyword>
<evidence type="ECO:0000256" key="3">
    <source>
        <dbReference type="ARBA" id="ARBA00022475"/>
    </source>
</evidence>
<evidence type="ECO:0000313" key="10">
    <source>
        <dbReference type="EMBL" id="KRM60728.1"/>
    </source>
</evidence>
<evidence type="ECO:0000259" key="9">
    <source>
        <dbReference type="PROSITE" id="PS50850"/>
    </source>
</evidence>
<evidence type="ECO:0000256" key="1">
    <source>
        <dbReference type="ARBA" id="ARBA00004651"/>
    </source>
</evidence>
<feature type="transmembrane region" description="Helical" evidence="7">
    <location>
        <begin position="212"/>
        <end position="233"/>
    </location>
</feature>
<dbReference type="PANTHER" id="PTHR43124:SF3">
    <property type="entry name" value="CHLORAMPHENICOL EFFLUX PUMP RV0191"/>
    <property type="match status" value="1"/>
</dbReference>
<dbReference type="InterPro" id="IPR036259">
    <property type="entry name" value="MFS_trans_sf"/>
</dbReference>
<dbReference type="InterPro" id="IPR011701">
    <property type="entry name" value="MFS"/>
</dbReference>
<feature type="transmembrane region" description="Helical" evidence="7">
    <location>
        <begin position="305"/>
        <end position="327"/>
    </location>
</feature>
<sequence>MAPRTNQLTAVSILSLSLLTMAPGAVAATVPGILQSFPGTSQSVAESTITATSFTMALFIIISSFLVKKWGTRKIVLTGLALVAISTLLAVFATNITVLFYSRIILGTGIGLFNALCVSLIGYFYNGREREKLLGYQNTFQGLGAAGGSLIVTVLLMVANWRMAYLIYFVSILIFVLYFLFVPEVQYGTPAQEITEQETPQHRLQTKDVASFSYYWLILFIMMIFYVTVTVKITTYVLENHFGSLSTGSSAVVIMSLGTIVAGTLYGRIYHRLQKNTLLLAIVIELLGALLLATAQSALACMIGALVVGVSFGFFIPFIFSIGLSFVPKKYGNDATTVMMMSTNAATFSCPYIDKLMMGTGSNRLLFTIFIFLFIFIGIIELGKHILTHHSHLA</sequence>
<proteinExistence type="predicted"/>
<feature type="transmembrane region" description="Helical" evidence="7">
    <location>
        <begin position="138"/>
        <end position="159"/>
    </location>
</feature>
<evidence type="ECO:0000256" key="4">
    <source>
        <dbReference type="ARBA" id="ARBA00022692"/>
    </source>
</evidence>
<dbReference type="SUPFAM" id="SSF103473">
    <property type="entry name" value="MFS general substrate transporter"/>
    <property type="match status" value="1"/>
</dbReference>
<keyword evidence="3" id="KW-1003">Cell membrane</keyword>
<keyword evidence="6 7" id="KW-0472">Membrane</keyword>
<dbReference type="GO" id="GO:0005886">
    <property type="term" value="C:plasma membrane"/>
    <property type="evidence" value="ECO:0007669"/>
    <property type="project" value="UniProtKB-SubCell"/>
</dbReference>
<comment type="subcellular location">
    <subcellularLocation>
        <location evidence="1">Cell membrane</location>
        <topology evidence="1">Multi-pass membrane protein</topology>
    </subcellularLocation>
</comment>
<feature type="domain" description="Major facilitator superfamily (MFS) profile" evidence="9">
    <location>
        <begin position="8"/>
        <end position="386"/>
    </location>
</feature>
<dbReference type="EMBL" id="AYYY01000061">
    <property type="protein sequence ID" value="KRM60728.1"/>
    <property type="molecule type" value="Genomic_DNA"/>
</dbReference>
<dbReference type="STRING" id="1423813.FC26_GL000210"/>
<accession>A0A0R2A0W5</accession>
<protein>
    <submittedName>
        <fullName evidence="10">Transporter, major facilitator family protein</fullName>
    </submittedName>
</protein>
<evidence type="ECO:0000256" key="2">
    <source>
        <dbReference type="ARBA" id="ARBA00022448"/>
    </source>
</evidence>
<feature type="transmembrane region" description="Helical" evidence="7">
    <location>
        <begin position="278"/>
        <end position="299"/>
    </location>
</feature>
<evidence type="ECO:0000313" key="11">
    <source>
        <dbReference type="Proteomes" id="UP000051733"/>
    </source>
</evidence>
<keyword evidence="5 7" id="KW-1133">Transmembrane helix</keyword>
<dbReference type="RefSeq" id="WP_057779920.1">
    <property type="nucleotide sequence ID" value="NZ_AYYY01000061.1"/>
</dbReference>